<evidence type="ECO:0000313" key="2">
    <source>
        <dbReference type="EMBL" id="CAJ1387954.1"/>
    </source>
</evidence>
<dbReference type="Proteomes" id="UP001178507">
    <property type="component" value="Unassembled WGS sequence"/>
</dbReference>
<keyword evidence="1" id="KW-0812">Transmembrane</keyword>
<sequence>MAWFAETVVKEYKACAWLSVILLYLMPIVFFLCRAYSILHDGTPAMQTSMSADWGSLPTFLFCSPEGHPKLAKCSLAGVMPINESMLAATATSPHGHGCILSKDKSEHEQFKGREELVHIAYTHLGSLKCVLVNATTLQPRAPSTLHFELLVDGSVKDSMPFLVLDKHMKVPLQTLTAFTPGNQVMNFVKKRDGSKRFSGNPEYENFTSKIFSPSLYLSAFSTLMSPELKDIYSTQLQYAYPDFDLEGIEAQNLSKWRPAALAKLAKYPPKLLSALEQGVTYQTYKATLFILNGHVLEEVEIGRYPQIFMLLARLGGYMSVLSAVLGLCWVQRWPDSSVAKIYRTRTFLLAETRGQPDHELLATATLPEAA</sequence>
<protein>
    <submittedName>
        <fullName evidence="2">Uncharacterized protein</fullName>
    </submittedName>
</protein>
<keyword evidence="1" id="KW-1133">Transmembrane helix</keyword>
<organism evidence="2 3">
    <name type="scientific">Effrenium voratum</name>
    <dbReference type="NCBI Taxonomy" id="2562239"/>
    <lineage>
        <taxon>Eukaryota</taxon>
        <taxon>Sar</taxon>
        <taxon>Alveolata</taxon>
        <taxon>Dinophyceae</taxon>
        <taxon>Suessiales</taxon>
        <taxon>Symbiodiniaceae</taxon>
        <taxon>Effrenium</taxon>
    </lineage>
</organism>
<dbReference type="EMBL" id="CAUJNA010001606">
    <property type="protein sequence ID" value="CAJ1387954.1"/>
    <property type="molecule type" value="Genomic_DNA"/>
</dbReference>
<gene>
    <name evidence="2" type="ORF">EVOR1521_LOCUS13915</name>
</gene>
<name>A0AA36IJL4_9DINO</name>
<reference evidence="2" key="1">
    <citation type="submission" date="2023-08" db="EMBL/GenBank/DDBJ databases">
        <authorList>
            <person name="Chen Y."/>
            <person name="Shah S."/>
            <person name="Dougan E. K."/>
            <person name="Thang M."/>
            <person name="Chan C."/>
        </authorList>
    </citation>
    <scope>NUCLEOTIDE SEQUENCE</scope>
</reference>
<feature type="transmembrane region" description="Helical" evidence="1">
    <location>
        <begin position="12"/>
        <end position="32"/>
    </location>
</feature>
<evidence type="ECO:0000313" key="3">
    <source>
        <dbReference type="Proteomes" id="UP001178507"/>
    </source>
</evidence>
<keyword evidence="3" id="KW-1185">Reference proteome</keyword>
<evidence type="ECO:0000256" key="1">
    <source>
        <dbReference type="SAM" id="Phobius"/>
    </source>
</evidence>
<proteinExistence type="predicted"/>
<keyword evidence="1" id="KW-0472">Membrane</keyword>
<dbReference type="AlphaFoldDB" id="A0AA36IJL4"/>
<accession>A0AA36IJL4</accession>
<comment type="caution">
    <text evidence="2">The sequence shown here is derived from an EMBL/GenBank/DDBJ whole genome shotgun (WGS) entry which is preliminary data.</text>
</comment>